<feature type="compositionally biased region" description="Basic and acidic residues" evidence="2">
    <location>
        <begin position="586"/>
        <end position="596"/>
    </location>
</feature>
<sequence length="690" mass="76888">MENPGELPRREDFRVGWITALYNEYLAARQVLDVQYEDFELSQHANDSNHYTFGRIGKLHVVIASLPASLIGTHSASVVANGLRNTFPLVRFALMVGIAGGAPTEKNDVRLGDVIIGTTTIPYSFIKQHPDRREAIGHNVISARDLLSTINSVRAKMAEGSMKLDDIVSSRFNRNEEIIDIFQRPHSGSDRLYRSDYTHCSSCDCLGAHSDNSDKLVQREARKAYAKVKVHCGRIGSADILLRDAIERDRLTEEFNLLGFEMESAGICLPDLPILPIRGVCDYADSHKNKQWQGYAAAVAAVYARCLLQTVSSGDLFTPNKPIEGEKLRRDIEQLMKTVTDVTSGHQTHLKAHDKKFSEADEKFNHANCAIQDISMMVAMLERISKQTTEANTKAFDDVNRKTSDNTEAIALVKREIEDGRTKLEDMLEKMKLHIQQQQELSPPEQKPKWENLQVQAQKESLSLGKMTEDVLDTAGNMVIEYGDVLGNANVEKAGRIIKIQTQLLSMGRKWSSSTKKAPADEVLVAGHVQHSSEIPTANTSRPIHPRNSQPRLLDIQGSNVQSQEKKPGAQPSTGRAWPFPFPLRKRNEPESEKTTCRQPVNKPPGPPLPPRNTAVVMPGPFRDLSQKDSYGPPRISIGSASETPQTEVKFRRELDDVISKLNRPSCPPRPESAKRQLSCSICLKCSHDG</sequence>
<dbReference type="GO" id="GO:0009116">
    <property type="term" value="P:nucleoside metabolic process"/>
    <property type="evidence" value="ECO:0007669"/>
    <property type="project" value="InterPro"/>
</dbReference>
<feature type="region of interest" description="Disordered" evidence="2">
    <location>
        <begin position="532"/>
        <end position="649"/>
    </location>
</feature>
<evidence type="ECO:0000259" key="3">
    <source>
        <dbReference type="Pfam" id="PF01048"/>
    </source>
</evidence>
<dbReference type="PANTHER" id="PTHR46082:SF6">
    <property type="entry name" value="AAA+ ATPASE DOMAIN-CONTAINING PROTEIN-RELATED"/>
    <property type="match status" value="1"/>
</dbReference>
<feature type="coiled-coil region" evidence="1">
    <location>
        <begin position="410"/>
        <end position="441"/>
    </location>
</feature>
<feature type="compositionally biased region" description="Pro residues" evidence="2">
    <location>
        <begin position="602"/>
        <end position="611"/>
    </location>
</feature>
<keyword evidence="5" id="KW-1185">Reference proteome</keyword>
<accession>A0A9W4KFF1</accession>
<dbReference type="InterPro" id="IPR053137">
    <property type="entry name" value="NLR-like"/>
</dbReference>
<feature type="compositionally biased region" description="Polar residues" evidence="2">
    <location>
        <begin position="532"/>
        <end position="563"/>
    </location>
</feature>
<dbReference type="InterPro" id="IPR035994">
    <property type="entry name" value="Nucleoside_phosphorylase_sf"/>
</dbReference>
<reference evidence="4" key="1">
    <citation type="submission" date="2021-07" db="EMBL/GenBank/DDBJ databases">
        <authorList>
            <person name="Branca A.L. A."/>
        </authorList>
    </citation>
    <scope>NUCLEOTIDE SEQUENCE</scope>
</reference>
<dbReference type="GO" id="GO:0003824">
    <property type="term" value="F:catalytic activity"/>
    <property type="evidence" value="ECO:0007669"/>
    <property type="project" value="InterPro"/>
</dbReference>
<evidence type="ECO:0000256" key="1">
    <source>
        <dbReference type="SAM" id="Coils"/>
    </source>
</evidence>
<dbReference type="Gene3D" id="3.40.50.1580">
    <property type="entry name" value="Nucleoside phosphorylase domain"/>
    <property type="match status" value="1"/>
</dbReference>
<gene>
    <name evidence="4" type="ORF">PEGY_LOCUS6892</name>
</gene>
<dbReference type="OrthoDB" id="1577640at2759"/>
<feature type="domain" description="Nucleoside phosphorylase" evidence="3">
    <location>
        <begin position="27"/>
        <end position="291"/>
    </location>
</feature>
<protein>
    <recommendedName>
        <fullName evidence="3">Nucleoside phosphorylase domain-containing protein</fullName>
    </recommendedName>
</protein>
<name>A0A9W4KFF1_9EURO</name>
<evidence type="ECO:0000313" key="4">
    <source>
        <dbReference type="EMBL" id="CAG8902719.1"/>
    </source>
</evidence>
<keyword evidence="1" id="KW-0175">Coiled coil</keyword>
<dbReference type="SUPFAM" id="SSF53167">
    <property type="entry name" value="Purine and uridine phosphorylases"/>
    <property type="match status" value="1"/>
</dbReference>
<dbReference type="InterPro" id="IPR000845">
    <property type="entry name" value="Nucleoside_phosphorylase_d"/>
</dbReference>
<dbReference type="PANTHER" id="PTHR46082">
    <property type="entry name" value="ATP/GTP-BINDING PROTEIN-RELATED"/>
    <property type="match status" value="1"/>
</dbReference>
<comment type="caution">
    <text evidence="4">The sequence shown here is derived from an EMBL/GenBank/DDBJ whole genome shotgun (WGS) entry which is preliminary data.</text>
</comment>
<dbReference type="Proteomes" id="UP001154252">
    <property type="component" value="Unassembled WGS sequence"/>
</dbReference>
<organism evidence="4 5">
    <name type="scientific">Penicillium egyptiacum</name>
    <dbReference type="NCBI Taxonomy" id="1303716"/>
    <lineage>
        <taxon>Eukaryota</taxon>
        <taxon>Fungi</taxon>
        <taxon>Dikarya</taxon>
        <taxon>Ascomycota</taxon>
        <taxon>Pezizomycotina</taxon>
        <taxon>Eurotiomycetes</taxon>
        <taxon>Eurotiomycetidae</taxon>
        <taxon>Eurotiales</taxon>
        <taxon>Aspergillaceae</taxon>
        <taxon>Penicillium</taxon>
    </lineage>
</organism>
<dbReference type="EMBL" id="CAJVRC010000876">
    <property type="protein sequence ID" value="CAG8902719.1"/>
    <property type="molecule type" value="Genomic_DNA"/>
</dbReference>
<proteinExistence type="predicted"/>
<dbReference type="Pfam" id="PF01048">
    <property type="entry name" value="PNP_UDP_1"/>
    <property type="match status" value="1"/>
</dbReference>
<evidence type="ECO:0000313" key="5">
    <source>
        <dbReference type="Proteomes" id="UP001154252"/>
    </source>
</evidence>
<dbReference type="AlphaFoldDB" id="A0A9W4KFF1"/>
<evidence type="ECO:0000256" key="2">
    <source>
        <dbReference type="SAM" id="MobiDB-lite"/>
    </source>
</evidence>